<dbReference type="CDD" id="cd07185">
    <property type="entry name" value="OmpA_C-like"/>
    <property type="match status" value="1"/>
</dbReference>
<keyword evidence="8" id="KW-0969">Cilium</keyword>
<dbReference type="InterPro" id="IPR050330">
    <property type="entry name" value="Bact_OuterMem_StrucFunc"/>
</dbReference>
<feature type="domain" description="OmpA-like" evidence="7">
    <location>
        <begin position="187"/>
        <end position="303"/>
    </location>
</feature>
<dbReference type="Gene3D" id="3.30.1330.60">
    <property type="entry name" value="OmpA-like domain"/>
    <property type="match status" value="2"/>
</dbReference>
<evidence type="ECO:0000256" key="3">
    <source>
        <dbReference type="ARBA" id="ARBA00023237"/>
    </source>
</evidence>
<dbReference type="PANTHER" id="PTHR30329">
    <property type="entry name" value="STATOR ELEMENT OF FLAGELLAR MOTOR COMPLEX"/>
    <property type="match status" value="1"/>
</dbReference>
<comment type="caution">
    <text evidence="8">The sequence shown here is derived from an EMBL/GenBank/DDBJ whole genome shotgun (WGS) entry which is preliminary data.</text>
</comment>
<dbReference type="InterPro" id="IPR006665">
    <property type="entry name" value="OmpA-like"/>
</dbReference>
<dbReference type="PROSITE" id="PS51123">
    <property type="entry name" value="OMPA_2"/>
    <property type="match status" value="1"/>
</dbReference>
<evidence type="ECO:0000313" key="8">
    <source>
        <dbReference type="EMBL" id="OXE97128.1"/>
    </source>
</evidence>
<keyword evidence="6" id="KW-0812">Transmembrane</keyword>
<proteinExistence type="predicted"/>
<dbReference type="EMBL" id="MUGS01000078">
    <property type="protein sequence ID" value="OXE97128.1"/>
    <property type="molecule type" value="Genomic_DNA"/>
</dbReference>
<evidence type="ECO:0000256" key="6">
    <source>
        <dbReference type="SAM" id="Phobius"/>
    </source>
</evidence>
<feature type="transmembrane region" description="Helical" evidence="6">
    <location>
        <begin position="7"/>
        <end position="25"/>
    </location>
</feature>
<keyword evidence="9" id="KW-1185">Reference proteome</keyword>
<feature type="region of interest" description="Disordered" evidence="5">
    <location>
        <begin position="273"/>
        <end position="303"/>
    </location>
</feature>
<dbReference type="Proteomes" id="UP000214684">
    <property type="component" value="Unassembled WGS sequence"/>
</dbReference>
<dbReference type="RefSeq" id="WP_089481921.1">
    <property type="nucleotide sequence ID" value="NZ_MUGS01000078.1"/>
</dbReference>
<dbReference type="GO" id="GO:0009279">
    <property type="term" value="C:cell outer membrane"/>
    <property type="evidence" value="ECO:0007669"/>
    <property type="project" value="UniProtKB-SubCell"/>
</dbReference>
<keyword evidence="3" id="KW-0998">Cell outer membrane</keyword>
<comment type="subcellular location">
    <subcellularLocation>
        <location evidence="1">Cell outer membrane</location>
    </subcellularLocation>
</comment>
<reference evidence="8 9" key="1">
    <citation type="submission" date="2016-11" db="EMBL/GenBank/DDBJ databases">
        <title>Whole genomes of Flavobacteriaceae.</title>
        <authorList>
            <person name="Stine C."/>
            <person name="Li C."/>
            <person name="Tadesse D."/>
        </authorList>
    </citation>
    <scope>NUCLEOTIDE SEQUENCE [LARGE SCALE GENOMIC DNA]</scope>
    <source>
        <strain evidence="8 9">DSM 24704</strain>
    </source>
</reference>
<sequence length="303" mass="33268">MSKKALYLLGIVVTIILGTFLYLNFCCNCCVKTPVPDAEKKPVAIAQDGNFVPFILSGSGIEYQTHDNLKFLKNSSLLLIPVSDSVSIGLEKLKTLLISNPKQKITITGYAISDETNTSKFENLGLARANDVKNYFVSKGFNASNFDVKGEIIDKWETKSDTILGPVAYQFETAKDSVVSNDEWSTLKEKINSDPLTLHFNTNKASNKLGNIEKQKVADIIKYTKQVKDATVLVVGYSDNVGNRDGNVALGQKRAEFSKKYLSQQGVDASRIITESKGPDEPVGENTTPEGKASNRRTVITIK</sequence>
<evidence type="ECO:0000313" key="9">
    <source>
        <dbReference type="Proteomes" id="UP000214684"/>
    </source>
</evidence>
<evidence type="ECO:0000256" key="1">
    <source>
        <dbReference type="ARBA" id="ARBA00004442"/>
    </source>
</evidence>
<dbReference type="AlphaFoldDB" id="A0A227NJZ1"/>
<keyword evidence="6" id="KW-1133">Transmembrane helix</keyword>
<evidence type="ECO:0000256" key="4">
    <source>
        <dbReference type="PROSITE-ProRule" id="PRU00473"/>
    </source>
</evidence>
<evidence type="ECO:0000259" key="7">
    <source>
        <dbReference type="PROSITE" id="PS51123"/>
    </source>
</evidence>
<evidence type="ECO:0000256" key="5">
    <source>
        <dbReference type="SAM" id="MobiDB-lite"/>
    </source>
</evidence>
<dbReference type="PRINTS" id="PR01021">
    <property type="entry name" value="OMPADOMAIN"/>
</dbReference>
<dbReference type="SUPFAM" id="SSF103088">
    <property type="entry name" value="OmpA-like"/>
    <property type="match status" value="2"/>
</dbReference>
<dbReference type="Pfam" id="PF00691">
    <property type="entry name" value="OmpA"/>
    <property type="match status" value="2"/>
</dbReference>
<evidence type="ECO:0000256" key="2">
    <source>
        <dbReference type="ARBA" id="ARBA00023136"/>
    </source>
</evidence>
<dbReference type="InterPro" id="IPR036737">
    <property type="entry name" value="OmpA-like_sf"/>
</dbReference>
<dbReference type="InterPro" id="IPR006664">
    <property type="entry name" value="OMP_bac"/>
</dbReference>
<organism evidence="8 9">
    <name type="scientific">Flavobacterium araucananum</name>
    <dbReference type="NCBI Taxonomy" id="946678"/>
    <lineage>
        <taxon>Bacteria</taxon>
        <taxon>Pseudomonadati</taxon>
        <taxon>Bacteroidota</taxon>
        <taxon>Flavobacteriia</taxon>
        <taxon>Flavobacteriales</taxon>
        <taxon>Flavobacteriaceae</taxon>
        <taxon>Flavobacterium</taxon>
    </lineage>
</organism>
<dbReference type="OrthoDB" id="9763897at2"/>
<gene>
    <name evidence="8" type="ORF">B0A64_23605</name>
</gene>
<protein>
    <submittedName>
        <fullName evidence="8">Flagellar motor protein MotB</fullName>
    </submittedName>
</protein>
<name>A0A227NJZ1_9FLAO</name>
<keyword evidence="8" id="KW-0282">Flagellum</keyword>
<dbReference type="PANTHER" id="PTHR30329:SF21">
    <property type="entry name" value="LIPOPROTEIN YIAD-RELATED"/>
    <property type="match status" value="1"/>
</dbReference>
<accession>A0A227NJZ1</accession>
<keyword evidence="8" id="KW-0966">Cell projection</keyword>
<keyword evidence="2 4" id="KW-0472">Membrane</keyword>